<dbReference type="CDD" id="cd02142">
    <property type="entry name" value="McbC_SagB-like_oxidoreductase"/>
    <property type="match status" value="1"/>
</dbReference>
<dbReference type="AlphaFoldDB" id="A0A1H8RJ62"/>
<accession>A0A1H8RJ62</accession>
<dbReference type="PANTHER" id="PTHR43745">
    <property type="entry name" value="NITROREDUCTASE MJ1384-RELATED"/>
    <property type="match status" value="1"/>
</dbReference>
<proteinExistence type="predicted"/>
<organism evidence="3 4">
    <name type="scientific">Amycolatopsis saalfeldensis</name>
    <dbReference type="NCBI Taxonomy" id="394193"/>
    <lineage>
        <taxon>Bacteria</taxon>
        <taxon>Bacillati</taxon>
        <taxon>Actinomycetota</taxon>
        <taxon>Actinomycetes</taxon>
        <taxon>Pseudonocardiales</taxon>
        <taxon>Pseudonocardiaceae</taxon>
        <taxon>Amycolatopsis</taxon>
    </lineage>
</organism>
<sequence>MTTIDHPRPATRLGLRSDVRIDERDGTVRLLSRVGSFALHGVTPEVTRALRELAVAPRADLDLSETQLRQIVERAKQLFARFIELDGRVLVRIEATSRAGAYEPAEISADARLRLSKFALLRTLDNELVLESPLVRHRVTLVDPVAAAVVARLGTEGTAADLAGLLPEDATAELIGHLVGAGFVEQGTPTGFPSDTEAVLRQWDFHDLLSHSRARSGRFDQPFGGIFPYLGDIEPRPAIKPVPDGRSIELFRPELDEVLATDPSLTAVLEARTSVRQYGEKPLTARQIGEWLYRTARVRAVYGPTPNAPYEASTRPYPCGGAAYELELYLTVQRCDGIEPGIYYYDPVGHRLVLVNDGEADRQALLETASIATALQADPDVLVTMTSRFQRLSWKYRAIAYSVSLKHAGVLYQTMYLVATAMGLAPCGLGSGDSDLAARAFGLDYLTESSVGDFILGSRPVPAADAPPRPLPESWQAVNDPGWASSAYSLLRERHWTSS</sequence>
<dbReference type="STRING" id="394193.SAMN04489732_101815"/>
<feature type="domain" description="Nitroreductase" evidence="1">
    <location>
        <begin position="270"/>
        <end position="444"/>
    </location>
</feature>
<evidence type="ECO:0000313" key="4">
    <source>
        <dbReference type="Proteomes" id="UP000198582"/>
    </source>
</evidence>
<dbReference type="NCBIfam" id="TIGR03605">
    <property type="entry name" value="antibiot_sagB"/>
    <property type="match status" value="1"/>
</dbReference>
<dbReference type="Proteomes" id="UP000198582">
    <property type="component" value="Unassembled WGS sequence"/>
</dbReference>
<dbReference type="InterPro" id="IPR052544">
    <property type="entry name" value="Bacteriocin_Proc_Enz"/>
</dbReference>
<evidence type="ECO:0000259" key="1">
    <source>
        <dbReference type="Pfam" id="PF00881"/>
    </source>
</evidence>
<dbReference type="RefSeq" id="WP_091612467.1">
    <property type="nucleotide sequence ID" value="NZ_FOEF01000001.1"/>
</dbReference>
<dbReference type="OrthoDB" id="3723182at2"/>
<keyword evidence="4" id="KW-1185">Reference proteome</keyword>
<dbReference type="Pfam" id="PF22767">
    <property type="entry name" value="ThcOx"/>
    <property type="match status" value="1"/>
</dbReference>
<evidence type="ECO:0000259" key="2">
    <source>
        <dbReference type="Pfam" id="PF22767"/>
    </source>
</evidence>
<evidence type="ECO:0000313" key="3">
    <source>
        <dbReference type="EMBL" id="SEO66362.1"/>
    </source>
</evidence>
<name>A0A1H8RJ62_9PSEU</name>
<dbReference type="InterPro" id="IPR020051">
    <property type="entry name" value="SagB-type_dehydrogenase"/>
</dbReference>
<dbReference type="PANTHER" id="PTHR43745:SF2">
    <property type="entry name" value="NITROREDUCTASE MJ1384-RELATED"/>
    <property type="match status" value="1"/>
</dbReference>
<dbReference type="Pfam" id="PF00881">
    <property type="entry name" value="Nitroreductase"/>
    <property type="match status" value="1"/>
</dbReference>
<dbReference type="SUPFAM" id="SSF55469">
    <property type="entry name" value="FMN-dependent nitroreductase-like"/>
    <property type="match status" value="1"/>
</dbReference>
<feature type="domain" description="Cyanobactin oxidase ThcOx second" evidence="2">
    <location>
        <begin position="113"/>
        <end position="219"/>
    </location>
</feature>
<dbReference type="InterPro" id="IPR000415">
    <property type="entry name" value="Nitroreductase-like"/>
</dbReference>
<gene>
    <name evidence="3" type="ORF">SAMN04489732_101815</name>
</gene>
<dbReference type="GO" id="GO:0016491">
    <property type="term" value="F:oxidoreductase activity"/>
    <property type="evidence" value="ECO:0007669"/>
    <property type="project" value="InterPro"/>
</dbReference>
<dbReference type="Gene3D" id="3.40.109.10">
    <property type="entry name" value="NADH Oxidase"/>
    <property type="match status" value="1"/>
</dbReference>
<reference evidence="3 4" key="1">
    <citation type="submission" date="2016-10" db="EMBL/GenBank/DDBJ databases">
        <authorList>
            <person name="de Groot N.N."/>
        </authorList>
    </citation>
    <scope>NUCLEOTIDE SEQUENCE [LARGE SCALE GENOMIC DNA]</scope>
    <source>
        <strain evidence="3 4">DSM 44993</strain>
    </source>
</reference>
<dbReference type="EMBL" id="FOEF01000001">
    <property type="protein sequence ID" value="SEO66362.1"/>
    <property type="molecule type" value="Genomic_DNA"/>
</dbReference>
<dbReference type="InterPro" id="IPR029479">
    <property type="entry name" value="Nitroreductase"/>
</dbReference>
<protein>
    <submittedName>
        <fullName evidence="3">SagB-type dehydrogenase domain-containing protein</fullName>
    </submittedName>
</protein>
<dbReference type="InterPro" id="IPR054488">
    <property type="entry name" value="ThcOx_dom2"/>
</dbReference>